<sequence>MSAKPNTPRLTVITGKLDIHITRNQDGQVLVKIPPAIPLLQPVVDKIILALSGDSNIRISAPSVLKPYTHPYRPFTPSTRKRSNTAMDNEDPPPLKRARISDEAYPGVVFASIETDYDEADPVSSSSTDTDNEDAVSTASFTTKDEDDDHVASSST</sequence>
<name>A0A420YDV0_9PEZI</name>
<gene>
    <name evidence="2" type="ORF">DL546_003941</name>
</gene>
<comment type="caution">
    <text evidence="2">The sequence shown here is derived from an EMBL/GenBank/DDBJ whole genome shotgun (WGS) entry which is preliminary data.</text>
</comment>
<evidence type="ECO:0000256" key="1">
    <source>
        <dbReference type="SAM" id="MobiDB-lite"/>
    </source>
</evidence>
<dbReference type="AlphaFoldDB" id="A0A420YDV0"/>
<feature type="region of interest" description="Disordered" evidence="1">
    <location>
        <begin position="116"/>
        <end position="156"/>
    </location>
</feature>
<proteinExistence type="predicted"/>
<evidence type="ECO:0000313" key="2">
    <source>
        <dbReference type="EMBL" id="RKU46071.1"/>
    </source>
</evidence>
<evidence type="ECO:0000313" key="3">
    <source>
        <dbReference type="Proteomes" id="UP000275385"/>
    </source>
</evidence>
<feature type="compositionally biased region" description="Polar residues" evidence="1">
    <location>
        <begin position="123"/>
        <end position="142"/>
    </location>
</feature>
<protein>
    <submittedName>
        <fullName evidence="2">Uncharacterized protein</fullName>
    </submittedName>
</protein>
<keyword evidence="3" id="KW-1185">Reference proteome</keyword>
<dbReference type="EMBL" id="QVQW01000016">
    <property type="protein sequence ID" value="RKU46071.1"/>
    <property type="molecule type" value="Genomic_DNA"/>
</dbReference>
<dbReference type="Proteomes" id="UP000275385">
    <property type="component" value="Unassembled WGS sequence"/>
</dbReference>
<feature type="region of interest" description="Disordered" evidence="1">
    <location>
        <begin position="68"/>
        <end position="102"/>
    </location>
</feature>
<organism evidence="2 3">
    <name type="scientific">Coniochaeta pulveracea</name>
    <dbReference type="NCBI Taxonomy" id="177199"/>
    <lineage>
        <taxon>Eukaryota</taxon>
        <taxon>Fungi</taxon>
        <taxon>Dikarya</taxon>
        <taxon>Ascomycota</taxon>
        <taxon>Pezizomycotina</taxon>
        <taxon>Sordariomycetes</taxon>
        <taxon>Sordariomycetidae</taxon>
        <taxon>Coniochaetales</taxon>
        <taxon>Coniochaetaceae</taxon>
        <taxon>Coniochaeta</taxon>
    </lineage>
</organism>
<accession>A0A420YDV0</accession>
<reference evidence="2 3" key="1">
    <citation type="submission" date="2018-08" db="EMBL/GenBank/DDBJ databases">
        <title>Draft genome of the lignicolous fungus Coniochaeta pulveracea.</title>
        <authorList>
            <person name="Borstlap C.J."/>
            <person name="De Witt R.N."/>
            <person name="Botha A."/>
            <person name="Volschenk H."/>
        </authorList>
    </citation>
    <scope>NUCLEOTIDE SEQUENCE [LARGE SCALE GENOMIC DNA]</scope>
    <source>
        <strain evidence="2 3">CAB683</strain>
    </source>
</reference>